<sequence>MAEETVSAETGTAYRILVHLGLRSPFYKLLLFLESTARSWWVTSWLPSWCPTSMCMLKEAEEKMLQSIAGAFSQQHVCISDGNRLWTLTFNGRTQGKTPVVLLHGFGGGVGLWAMNVDALSQQRPVYAFDLLGFGRSSRPPFSSDAREAELQFVDSIEQWRARVGLEAMILVGHNLGGFLAASYSLKHPSRVKRLVLVAWFWWSRGGFPSVPTRRMRTGPSQCGSKPSGPCSVPSTRWQGSGWPAHSALC</sequence>
<name>A0A9Q1IV68_SYNKA</name>
<comment type="catalytic activity">
    <reaction evidence="26">
        <text>1-(9Z-octadecenoyl)-sn-glycero-3-phosphate + (9Z)-octadecenoyl-CoA = 1,2-di-(9Z-octadecenoyl)-sn-glycero-3-phosphate + CoA</text>
        <dbReference type="Rhea" id="RHEA:37131"/>
        <dbReference type="ChEBI" id="CHEBI:57287"/>
        <dbReference type="ChEBI" id="CHEBI:57387"/>
        <dbReference type="ChEBI" id="CHEBI:74544"/>
        <dbReference type="ChEBI" id="CHEBI:74546"/>
    </reaction>
    <physiologicalReaction direction="left-to-right" evidence="26">
        <dbReference type="Rhea" id="RHEA:37132"/>
    </physiologicalReaction>
</comment>
<evidence type="ECO:0000256" key="18">
    <source>
        <dbReference type="ARBA" id="ARBA00040731"/>
    </source>
</evidence>
<proteinExistence type="inferred from homology"/>
<dbReference type="EMBL" id="JAINUF010000007">
    <property type="protein sequence ID" value="KAJ8354199.1"/>
    <property type="molecule type" value="Genomic_DNA"/>
</dbReference>
<dbReference type="InterPro" id="IPR029058">
    <property type="entry name" value="AB_hydrolase_fold"/>
</dbReference>
<evidence type="ECO:0000256" key="7">
    <source>
        <dbReference type="ARBA" id="ARBA00022516"/>
    </source>
</evidence>
<dbReference type="GO" id="GO:0006631">
    <property type="term" value="P:fatty acid metabolic process"/>
    <property type="evidence" value="ECO:0007669"/>
    <property type="project" value="UniProtKB-KW"/>
</dbReference>
<evidence type="ECO:0000256" key="5">
    <source>
        <dbReference type="ARBA" id="ARBA00013211"/>
    </source>
</evidence>
<reference evidence="29" key="1">
    <citation type="journal article" date="2023" name="Science">
        <title>Genome structures resolve the early diversification of teleost fishes.</title>
        <authorList>
            <person name="Parey E."/>
            <person name="Louis A."/>
            <person name="Montfort J."/>
            <person name="Bouchez O."/>
            <person name="Roques C."/>
            <person name="Iampietro C."/>
            <person name="Lluch J."/>
            <person name="Castinel A."/>
            <person name="Donnadieu C."/>
            <person name="Desvignes T."/>
            <person name="Floi Bucao C."/>
            <person name="Jouanno E."/>
            <person name="Wen M."/>
            <person name="Mejri S."/>
            <person name="Dirks R."/>
            <person name="Jansen H."/>
            <person name="Henkel C."/>
            <person name="Chen W.J."/>
            <person name="Zahm M."/>
            <person name="Cabau C."/>
            <person name="Klopp C."/>
            <person name="Thompson A.W."/>
            <person name="Robinson-Rechavi M."/>
            <person name="Braasch I."/>
            <person name="Lecointre G."/>
            <person name="Bobe J."/>
            <person name="Postlethwait J.H."/>
            <person name="Berthelot C."/>
            <person name="Roest Crollius H."/>
            <person name="Guiguen Y."/>
        </authorList>
    </citation>
    <scope>NUCLEOTIDE SEQUENCE</scope>
    <source>
        <strain evidence="29">WJC10195</strain>
    </source>
</reference>
<evidence type="ECO:0000256" key="3">
    <source>
        <dbReference type="ARBA" id="ARBA00004496"/>
    </source>
</evidence>
<dbReference type="EC" id="2.3.1.51" evidence="5"/>
<evidence type="ECO:0000256" key="4">
    <source>
        <dbReference type="ARBA" id="ARBA00004502"/>
    </source>
</evidence>
<dbReference type="Pfam" id="PF00561">
    <property type="entry name" value="Abhydrolase_1"/>
    <property type="match status" value="1"/>
</dbReference>
<comment type="catalytic activity">
    <reaction evidence="24">
        <text>1-(5Z,8Z,11Z,14Z-eicosatetraenoyl)-sn-glycero-3-phosphate + (9Z)-octadecenoyl-CoA = 1-(5Z,8Z,11Z,14Z)-eicosatetraenoyl-2-(9Z)-octadecenoyl-sn-glycero-3-phosphate + CoA</text>
        <dbReference type="Rhea" id="RHEA:37455"/>
        <dbReference type="ChEBI" id="CHEBI:57287"/>
        <dbReference type="ChEBI" id="CHEBI:57387"/>
        <dbReference type="ChEBI" id="CHEBI:74938"/>
        <dbReference type="ChEBI" id="CHEBI:74941"/>
    </reaction>
    <physiologicalReaction direction="left-to-right" evidence="24">
        <dbReference type="Rhea" id="RHEA:37456"/>
    </physiologicalReaction>
</comment>
<dbReference type="GO" id="GO:0010898">
    <property type="term" value="P:positive regulation of triglyceride catabolic process"/>
    <property type="evidence" value="ECO:0007669"/>
    <property type="project" value="TreeGrafter"/>
</dbReference>
<keyword evidence="15" id="KW-0012">Acyltransferase</keyword>
<feature type="region of interest" description="Disordered" evidence="27">
    <location>
        <begin position="214"/>
        <end position="250"/>
    </location>
</feature>
<evidence type="ECO:0000256" key="17">
    <source>
        <dbReference type="ARBA" id="ARBA00038097"/>
    </source>
</evidence>
<dbReference type="GO" id="GO:0003841">
    <property type="term" value="F:1-acylglycerol-3-phosphate O-acyltransferase activity"/>
    <property type="evidence" value="ECO:0007669"/>
    <property type="project" value="UniProtKB-EC"/>
</dbReference>
<evidence type="ECO:0000256" key="20">
    <source>
        <dbReference type="ARBA" id="ARBA00045357"/>
    </source>
</evidence>
<comment type="subcellular location">
    <subcellularLocation>
        <location evidence="3">Cytoplasm</location>
    </subcellularLocation>
    <subcellularLocation>
        <location evidence="4">Lipid droplet</location>
    </subcellularLocation>
</comment>
<accession>A0A9Q1IV68</accession>
<dbReference type="GO" id="GO:0030154">
    <property type="term" value="P:cell differentiation"/>
    <property type="evidence" value="ECO:0007669"/>
    <property type="project" value="UniProtKB-KW"/>
</dbReference>
<dbReference type="AlphaFoldDB" id="A0A9Q1IV68"/>
<comment type="catalytic activity">
    <reaction evidence="16">
        <text>1-(9Z-octadecenoyl)-sn-glycero-3-phosphate + octadecanoyl-CoA = 1-(9Z-octadecenoyl)-2-octadecanoyl-sn-glycero-3-phosphate + CoA</text>
        <dbReference type="Rhea" id="RHEA:37147"/>
        <dbReference type="ChEBI" id="CHEBI:57287"/>
        <dbReference type="ChEBI" id="CHEBI:57394"/>
        <dbReference type="ChEBI" id="CHEBI:74544"/>
        <dbReference type="ChEBI" id="CHEBI:74552"/>
    </reaction>
    <physiologicalReaction direction="left-to-right" evidence="16">
        <dbReference type="Rhea" id="RHEA:37148"/>
    </physiologicalReaction>
</comment>
<keyword evidence="11" id="KW-0276">Fatty acid metabolism</keyword>
<organism evidence="29 30">
    <name type="scientific">Synaphobranchus kaupii</name>
    <name type="common">Kaup's arrowtooth eel</name>
    <dbReference type="NCBI Taxonomy" id="118154"/>
    <lineage>
        <taxon>Eukaryota</taxon>
        <taxon>Metazoa</taxon>
        <taxon>Chordata</taxon>
        <taxon>Craniata</taxon>
        <taxon>Vertebrata</taxon>
        <taxon>Euteleostomi</taxon>
        <taxon>Actinopterygii</taxon>
        <taxon>Neopterygii</taxon>
        <taxon>Teleostei</taxon>
        <taxon>Anguilliformes</taxon>
        <taxon>Synaphobranchidae</taxon>
        <taxon>Synaphobranchus</taxon>
    </lineage>
</organism>
<keyword evidence="7" id="KW-0444">Lipid biosynthesis</keyword>
<dbReference type="GO" id="GO:0005811">
    <property type="term" value="C:lipid droplet"/>
    <property type="evidence" value="ECO:0007669"/>
    <property type="project" value="UniProtKB-SubCell"/>
</dbReference>
<comment type="function">
    <text evidence="20">Coenzyme A-dependent lysophosphatidic acid acyltransferase that catalyzes the transfer of an acyl group on a lysophosphatidic acid. Functions preferentially with 1-oleoyl-lysophosphatidic acid followed by 1-palmitoyl-lysophosphatidic acid, 1-stearoyl-lysophosphatidic acid and 1-arachidonoyl-lysophosphatidic acid as lipid acceptor. Functions preferentially with arachidonoyl-CoA followed by oleoyl-CoA as acyl group donors. Functions in phosphatidic acid biosynthesis. May regulate the cellular storage of triacylglycerol through activation of the phospholipase PNPLA2. Involved in keratinocyte differentiation. Regulates lipid droplet fusion.</text>
</comment>
<dbReference type="GO" id="GO:0006654">
    <property type="term" value="P:phosphatidic acid biosynthetic process"/>
    <property type="evidence" value="ECO:0007669"/>
    <property type="project" value="TreeGrafter"/>
</dbReference>
<evidence type="ECO:0000256" key="6">
    <source>
        <dbReference type="ARBA" id="ARBA00022490"/>
    </source>
</evidence>
<evidence type="ECO:0000256" key="26">
    <source>
        <dbReference type="ARBA" id="ARBA00049561"/>
    </source>
</evidence>
<feature type="domain" description="AB hydrolase-1" evidence="28">
    <location>
        <begin position="99"/>
        <end position="199"/>
    </location>
</feature>
<comment type="caution">
    <text evidence="29">The sequence shown here is derived from an EMBL/GenBank/DDBJ whole genome shotgun (WGS) entry which is preliminary data.</text>
</comment>
<dbReference type="OrthoDB" id="7457040at2759"/>
<dbReference type="Gene3D" id="3.40.50.1820">
    <property type="entry name" value="alpha/beta hydrolase"/>
    <property type="match status" value="1"/>
</dbReference>
<keyword evidence="6" id="KW-0963">Cytoplasm</keyword>
<dbReference type="GO" id="GO:0005739">
    <property type="term" value="C:mitochondrion"/>
    <property type="evidence" value="ECO:0007669"/>
    <property type="project" value="TreeGrafter"/>
</dbReference>
<evidence type="ECO:0000256" key="12">
    <source>
        <dbReference type="ARBA" id="ARBA00023098"/>
    </source>
</evidence>
<gene>
    <name evidence="29" type="ORF">SKAU_G00217660</name>
</gene>
<dbReference type="SUPFAM" id="SSF53474">
    <property type="entry name" value="alpha/beta-Hydrolases"/>
    <property type="match status" value="1"/>
</dbReference>
<evidence type="ECO:0000256" key="23">
    <source>
        <dbReference type="ARBA" id="ARBA00047849"/>
    </source>
</evidence>
<keyword evidence="13" id="KW-0594">Phospholipid biosynthesis</keyword>
<evidence type="ECO:0000256" key="24">
    <source>
        <dbReference type="ARBA" id="ARBA00048632"/>
    </source>
</evidence>
<evidence type="ECO:0000256" key="21">
    <source>
        <dbReference type="ARBA" id="ARBA00047525"/>
    </source>
</evidence>
<evidence type="ECO:0000313" key="29">
    <source>
        <dbReference type="EMBL" id="KAJ8354199.1"/>
    </source>
</evidence>
<comment type="catalytic activity">
    <reaction evidence="22">
        <text>1-octadecanoyl-sn-glycero-3-phosphate + (9Z)-octadecenoyl-CoA = 1-octadecanoyl-2-(9Z-octadecenoyl)-sn-glycero-3-phosphate + CoA</text>
        <dbReference type="Rhea" id="RHEA:37163"/>
        <dbReference type="ChEBI" id="CHEBI:57287"/>
        <dbReference type="ChEBI" id="CHEBI:57387"/>
        <dbReference type="ChEBI" id="CHEBI:74560"/>
        <dbReference type="ChEBI" id="CHEBI:74565"/>
    </reaction>
    <physiologicalReaction direction="left-to-right" evidence="22">
        <dbReference type="Rhea" id="RHEA:37164"/>
    </physiologicalReaction>
</comment>
<keyword evidence="9" id="KW-0808">Transferase</keyword>
<comment type="similarity">
    <text evidence="17">Belongs to the peptidase S33 family. ABHD4/ABHD5 subfamily.</text>
</comment>
<evidence type="ECO:0000256" key="11">
    <source>
        <dbReference type="ARBA" id="ARBA00022832"/>
    </source>
</evidence>
<dbReference type="GO" id="GO:0055088">
    <property type="term" value="P:lipid homeostasis"/>
    <property type="evidence" value="ECO:0007669"/>
    <property type="project" value="TreeGrafter"/>
</dbReference>
<evidence type="ECO:0000256" key="19">
    <source>
        <dbReference type="ARBA" id="ARBA00042413"/>
    </source>
</evidence>
<evidence type="ECO:0000256" key="9">
    <source>
        <dbReference type="ARBA" id="ARBA00022679"/>
    </source>
</evidence>
<evidence type="ECO:0000256" key="14">
    <source>
        <dbReference type="ARBA" id="ARBA00023264"/>
    </source>
</evidence>
<dbReference type="PANTHER" id="PTHR42886">
    <property type="entry name" value="RE40534P-RELATED"/>
    <property type="match status" value="1"/>
</dbReference>
<keyword evidence="14" id="KW-1208">Phospholipid metabolism</keyword>
<evidence type="ECO:0000256" key="22">
    <source>
        <dbReference type="ARBA" id="ARBA00047543"/>
    </source>
</evidence>
<dbReference type="InterPro" id="IPR000073">
    <property type="entry name" value="AB_hydrolase_1"/>
</dbReference>
<evidence type="ECO:0000256" key="15">
    <source>
        <dbReference type="ARBA" id="ARBA00023315"/>
    </source>
</evidence>
<comment type="catalytic activity">
    <reaction evidence="1">
        <text>a 1-acyl-sn-glycero-3-phosphate + an acyl-CoA = a 1,2-diacyl-sn-glycero-3-phosphate + CoA</text>
        <dbReference type="Rhea" id="RHEA:19709"/>
        <dbReference type="ChEBI" id="CHEBI:57287"/>
        <dbReference type="ChEBI" id="CHEBI:57970"/>
        <dbReference type="ChEBI" id="CHEBI:58342"/>
        <dbReference type="ChEBI" id="CHEBI:58608"/>
        <dbReference type="EC" id="2.3.1.51"/>
    </reaction>
    <physiologicalReaction direction="left-to-right" evidence="1">
        <dbReference type="Rhea" id="RHEA:19710"/>
    </physiologicalReaction>
</comment>
<keyword evidence="30" id="KW-1185">Reference proteome</keyword>
<evidence type="ECO:0000256" key="16">
    <source>
        <dbReference type="ARBA" id="ARBA00036296"/>
    </source>
</evidence>
<evidence type="ECO:0000259" key="28">
    <source>
        <dbReference type="Pfam" id="PF00561"/>
    </source>
</evidence>
<comment type="catalytic activity">
    <reaction evidence="2">
        <text>1-(9Z-octadecenoyl)-sn-glycero-3-phosphate + hexadecanoyl-CoA = 1-(9Z)-octadecenoyl-2-hexadecanoyl-sn-glycero-3-phosphate + CoA</text>
        <dbReference type="Rhea" id="RHEA:37143"/>
        <dbReference type="ChEBI" id="CHEBI:57287"/>
        <dbReference type="ChEBI" id="CHEBI:57379"/>
        <dbReference type="ChEBI" id="CHEBI:74544"/>
        <dbReference type="ChEBI" id="CHEBI:74551"/>
    </reaction>
    <physiologicalReaction direction="left-to-right" evidence="2">
        <dbReference type="Rhea" id="RHEA:37144"/>
    </physiologicalReaction>
</comment>
<keyword evidence="8" id="KW-0551">Lipid droplet</keyword>
<keyword evidence="10" id="KW-0221">Differentiation</keyword>
<evidence type="ECO:0000256" key="10">
    <source>
        <dbReference type="ARBA" id="ARBA00022782"/>
    </source>
</evidence>
<dbReference type="Proteomes" id="UP001152622">
    <property type="component" value="Chromosome 7"/>
</dbReference>
<evidence type="ECO:0000256" key="2">
    <source>
        <dbReference type="ARBA" id="ARBA00000816"/>
    </source>
</evidence>
<keyword evidence="12" id="KW-0443">Lipid metabolism</keyword>
<dbReference type="GO" id="GO:0052689">
    <property type="term" value="F:carboxylic ester hydrolase activity"/>
    <property type="evidence" value="ECO:0007669"/>
    <property type="project" value="TreeGrafter"/>
</dbReference>
<comment type="catalytic activity">
    <reaction evidence="25">
        <text>1-(9Z-octadecenoyl)-sn-glycero-3-phosphate + (5Z,8Z,11Z,14Z)-eicosatetraenoyl-CoA = 1-(9Z)-octadecenoyl-2-(5Z,8Z,11Z,14Z)-eicosatetraenoyl-sn-glycero-3-phosphate + CoA</text>
        <dbReference type="Rhea" id="RHEA:37443"/>
        <dbReference type="ChEBI" id="CHEBI:57287"/>
        <dbReference type="ChEBI" id="CHEBI:57368"/>
        <dbReference type="ChEBI" id="CHEBI:74544"/>
        <dbReference type="ChEBI" id="CHEBI:74928"/>
    </reaction>
    <physiologicalReaction direction="left-to-right" evidence="25">
        <dbReference type="Rhea" id="RHEA:37444"/>
    </physiologicalReaction>
</comment>
<dbReference type="PANTHER" id="PTHR42886:SF34">
    <property type="entry name" value="1-ACYLGLYCEROL-3-PHOSPHATE O-ACYLTRANSFERASE ABHD5"/>
    <property type="match status" value="1"/>
</dbReference>
<comment type="catalytic activity">
    <reaction evidence="21">
        <text>1-hexadecanoyl-sn-glycero-3-phosphate + (9Z)-octadecenoyl-CoA = 1-hexadecanoyl-2-(9Z-octadecenoyl)-sn-glycero-3-phosphate + CoA</text>
        <dbReference type="Rhea" id="RHEA:33187"/>
        <dbReference type="ChEBI" id="CHEBI:57287"/>
        <dbReference type="ChEBI" id="CHEBI:57387"/>
        <dbReference type="ChEBI" id="CHEBI:57518"/>
        <dbReference type="ChEBI" id="CHEBI:64839"/>
    </reaction>
    <physiologicalReaction direction="left-to-right" evidence="21">
        <dbReference type="Rhea" id="RHEA:33188"/>
    </physiologicalReaction>
</comment>
<evidence type="ECO:0000256" key="1">
    <source>
        <dbReference type="ARBA" id="ARBA00000300"/>
    </source>
</evidence>
<evidence type="ECO:0000256" key="27">
    <source>
        <dbReference type="SAM" id="MobiDB-lite"/>
    </source>
</evidence>
<evidence type="ECO:0000313" key="30">
    <source>
        <dbReference type="Proteomes" id="UP001152622"/>
    </source>
</evidence>
<comment type="catalytic activity">
    <reaction evidence="23">
        <text>eicosanoyl-CoA + 1-(9Z-octadecenoyl)-sn-glycero-3-phosphate = 1-(9Z)-octadecenoyl-2-eicosanoyl-sn-glycero-3-phosphate + CoA</text>
        <dbReference type="Rhea" id="RHEA:37451"/>
        <dbReference type="ChEBI" id="CHEBI:57287"/>
        <dbReference type="ChEBI" id="CHEBI:57380"/>
        <dbReference type="ChEBI" id="CHEBI:74544"/>
        <dbReference type="ChEBI" id="CHEBI:74937"/>
    </reaction>
    <physiologicalReaction direction="left-to-right" evidence="23">
        <dbReference type="Rhea" id="RHEA:37452"/>
    </physiologicalReaction>
</comment>
<dbReference type="PRINTS" id="PR00111">
    <property type="entry name" value="ABHYDROLASE"/>
</dbReference>
<dbReference type="GO" id="GO:0010891">
    <property type="term" value="P:negative regulation of triglyceride storage"/>
    <property type="evidence" value="ECO:0007669"/>
    <property type="project" value="TreeGrafter"/>
</dbReference>
<evidence type="ECO:0000256" key="25">
    <source>
        <dbReference type="ARBA" id="ARBA00048770"/>
    </source>
</evidence>
<evidence type="ECO:0000256" key="8">
    <source>
        <dbReference type="ARBA" id="ARBA00022677"/>
    </source>
</evidence>
<evidence type="ECO:0000256" key="13">
    <source>
        <dbReference type="ARBA" id="ARBA00023209"/>
    </source>
</evidence>
<protein>
    <recommendedName>
        <fullName evidence="18">1-acylglycerol-3-phosphate O-acyltransferase ABHD5</fullName>
        <ecNumber evidence="5">2.3.1.51</ecNumber>
    </recommendedName>
    <alternativeName>
        <fullName evidence="19">Abhydrolase domain-containing protein 5</fullName>
    </alternativeName>
</protein>